<reference evidence="3 4" key="1">
    <citation type="submission" date="2018-08" db="EMBL/GenBank/DDBJ databases">
        <title>Linezolid Resistance in Mycobacterium abscessus: MIC Distribution and Comprehensive Investigation of Resistance Mechanisms.</title>
        <authorList>
            <person name="Ye M."/>
            <person name="Xu L."/>
            <person name="Zou Y."/>
            <person name="Li B."/>
            <person name="Guo Q."/>
            <person name="Zhang Y."/>
            <person name="Zhan M."/>
            <person name="Xu B."/>
            <person name="Yu F."/>
            <person name="Zhang Z."/>
            <person name="Chu H."/>
        </authorList>
    </citation>
    <scope>NUCLEOTIDE SEQUENCE [LARGE SCALE GENOMIC DNA]</scope>
    <source>
        <strain evidence="3 4">G143</strain>
    </source>
</reference>
<dbReference type="EMBL" id="QXBN01000028">
    <property type="protein sequence ID" value="RIT31773.1"/>
    <property type="molecule type" value="Genomic_DNA"/>
</dbReference>
<accession>A0ABD7HHU2</accession>
<dbReference type="PANTHER" id="PTHR33371:SF15">
    <property type="entry name" value="LIPOPROTEIN LPRN"/>
    <property type="match status" value="1"/>
</dbReference>
<dbReference type="Proteomes" id="UP000284557">
    <property type="component" value="Unassembled WGS sequence"/>
</dbReference>
<dbReference type="AlphaFoldDB" id="A0ABD7HHU2"/>
<sequence length="373" mass="38772">MTAAALALGISITACDPPSLESLSLPAPSVGWATYTLKARFANALNLPERAKVRLGGADVGEVESIEAVDYVAEAKLRIRSGVRLPVGSTAQLRSATPLGDVFVALDRPVNPSADLLKNGETLGLQSTSAAASVEGVLGSAAVLVNGGVVRDLTHLVNGLGNASNGHGQTFGELVAQSNQMLDKLDRRSEHIAASLEQTHRLIANINSRQTTLNDLLAAAGPAAQAVDASRLGDLVDRTGQISDQFAKLPSIQGTDTRSTITDLNSVAKGFSDIVGNPDTSLVALNRLIPVVMKDLSGSSVSLDVNIAKLALGNWPDAGYKGDPSFHGPKQADWGYLIGSVKYSLYRLQERVLGQGPNPQAPDSSTSDTPPGG</sequence>
<feature type="region of interest" description="Disordered" evidence="1">
    <location>
        <begin position="354"/>
        <end position="373"/>
    </location>
</feature>
<comment type="caution">
    <text evidence="3">The sequence shown here is derived from an EMBL/GenBank/DDBJ whole genome shotgun (WGS) entry which is preliminary data.</text>
</comment>
<dbReference type="InterPro" id="IPR003399">
    <property type="entry name" value="Mce/MlaD"/>
</dbReference>
<evidence type="ECO:0000256" key="1">
    <source>
        <dbReference type="SAM" id="MobiDB-lite"/>
    </source>
</evidence>
<gene>
    <name evidence="3" type="ORF">D2E76_24495</name>
</gene>
<dbReference type="InterPro" id="IPR052336">
    <property type="entry name" value="MlaD_Phospholipid_Transporter"/>
</dbReference>
<name>A0ABD7HHU2_9MYCO</name>
<dbReference type="PANTHER" id="PTHR33371">
    <property type="entry name" value="INTERMEMBRANE PHOSPHOLIPID TRANSPORT SYSTEM BINDING PROTEIN MLAD-RELATED"/>
    <property type="match status" value="1"/>
</dbReference>
<evidence type="ECO:0000313" key="3">
    <source>
        <dbReference type="EMBL" id="RIT31773.1"/>
    </source>
</evidence>
<evidence type="ECO:0000259" key="2">
    <source>
        <dbReference type="Pfam" id="PF02470"/>
    </source>
</evidence>
<evidence type="ECO:0000313" key="4">
    <source>
        <dbReference type="Proteomes" id="UP000284557"/>
    </source>
</evidence>
<proteinExistence type="predicted"/>
<organism evidence="3 4">
    <name type="scientific">Mycobacteroides abscessus</name>
    <dbReference type="NCBI Taxonomy" id="36809"/>
    <lineage>
        <taxon>Bacteria</taxon>
        <taxon>Bacillati</taxon>
        <taxon>Actinomycetota</taxon>
        <taxon>Actinomycetes</taxon>
        <taxon>Mycobacteriales</taxon>
        <taxon>Mycobacteriaceae</taxon>
        <taxon>Mycobacteroides</taxon>
    </lineage>
</organism>
<dbReference type="Pfam" id="PF02470">
    <property type="entry name" value="MlaD"/>
    <property type="match status" value="1"/>
</dbReference>
<feature type="domain" description="Mce/MlaD" evidence="2">
    <location>
        <begin position="34"/>
        <end position="108"/>
    </location>
</feature>
<feature type="compositionally biased region" description="Polar residues" evidence="1">
    <location>
        <begin position="357"/>
        <end position="373"/>
    </location>
</feature>
<protein>
    <submittedName>
        <fullName evidence="3">MCE family protein</fullName>
    </submittedName>
</protein>